<dbReference type="Pfam" id="PF01464">
    <property type="entry name" value="SLT"/>
    <property type="match status" value="1"/>
</dbReference>
<feature type="chain" id="PRO_5038968549" evidence="3">
    <location>
        <begin position="23"/>
        <end position="644"/>
    </location>
</feature>
<dbReference type="AlphaFoldDB" id="A0A366JVQ2"/>
<dbReference type="InterPro" id="IPR008258">
    <property type="entry name" value="Transglycosylase_SLT_dom_1"/>
</dbReference>
<dbReference type="InterPro" id="IPR051465">
    <property type="entry name" value="Cell_Envelope_Struct_Comp"/>
</dbReference>
<proteinExistence type="predicted"/>
<dbReference type="InterPro" id="IPR001119">
    <property type="entry name" value="SLH_dom"/>
</dbReference>
<dbReference type="PANTHER" id="PTHR43308:SF5">
    <property type="entry name" value="S-LAYER PROTEIN _ PEPTIDOGLYCAN ENDO-BETA-N-ACETYLGLUCOSAMINIDASE"/>
    <property type="match status" value="1"/>
</dbReference>
<dbReference type="Gene3D" id="2.30.30.40">
    <property type="entry name" value="SH3 Domains"/>
    <property type="match status" value="1"/>
</dbReference>
<feature type="domain" description="SLH" evidence="4">
    <location>
        <begin position="590"/>
        <end position="644"/>
    </location>
</feature>
<comment type="caution">
    <text evidence="5">The sequence shown here is derived from an EMBL/GenBank/DDBJ whole genome shotgun (WGS) entry which is preliminary data.</text>
</comment>
<feature type="signal peptide" evidence="3">
    <location>
        <begin position="1"/>
        <end position="22"/>
    </location>
</feature>
<evidence type="ECO:0000259" key="4">
    <source>
        <dbReference type="PROSITE" id="PS51272"/>
    </source>
</evidence>
<dbReference type="PANTHER" id="PTHR43308">
    <property type="entry name" value="OUTER MEMBRANE PROTEIN ALPHA-RELATED"/>
    <property type="match status" value="1"/>
</dbReference>
<protein>
    <submittedName>
        <fullName evidence="5">Transglycosylase-like protein with SLT domain</fullName>
    </submittedName>
</protein>
<dbReference type="Pfam" id="PF00395">
    <property type="entry name" value="SLH"/>
    <property type="match status" value="3"/>
</dbReference>
<organism evidence="5 6">
    <name type="scientific">Cytobacillus firmus</name>
    <name type="common">Bacillus firmus</name>
    <dbReference type="NCBI Taxonomy" id="1399"/>
    <lineage>
        <taxon>Bacteria</taxon>
        <taxon>Bacillati</taxon>
        <taxon>Bacillota</taxon>
        <taxon>Bacilli</taxon>
        <taxon>Bacillales</taxon>
        <taxon>Bacillaceae</taxon>
        <taxon>Cytobacillus</taxon>
    </lineage>
</organism>
<feature type="domain" description="SLH" evidence="4">
    <location>
        <begin position="535"/>
        <end position="589"/>
    </location>
</feature>
<dbReference type="OrthoDB" id="2690990at2"/>
<keyword evidence="1 3" id="KW-0732">Signal</keyword>
<accession>A0A366JVQ2</accession>
<dbReference type="PROSITE" id="PS51272">
    <property type="entry name" value="SLH"/>
    <property type="match status" value="3"/>
</dbReference>
<feature type="domain" description="SLH" evidence="4">
    <location>
        <begin position="471"/>
        <end position="534"/>
    </location>
</feature>
<dbReference type="SUPFAM" id="SSF53955">
    <property type="entry name" value="Lysozyme-like"/>
    <property type="match status" value="1"/>
</dbReference>
<evidence type="ECO:0000256" key="3">
    <source>
        <dbReference type="SAM" id="SignalP"/>
    </source>
</evidence>
<sequence length="644" mass="71882">MFKKILISALILLMFLSVKGIAAQAEGLTVIHKQLSEVAATVELDETISVKYTNQTDSKIEIINGSKVLFSDKAALGKYEDVYLVSNKDIQHVIVTKRLEGTGGTLSFKVLQINGPNIKLTYQSVDYSKARINLKEGKIQVQYPVYKAGDSNTKPSNELIDEISINTGEKTTLTPNSTDQAKANSFSISSTGGEETPQERIKRIASTVTGKNPANQELSKKLTEKALENGIPPEILKAIAWQESTWRQFYSDGTPVIGFDGLGIGLMQITDTTLSDEEIKRLMTDIDYNLQKGINILLEKWNYGNKRIPTINNNDQELIENWYFAIMAYNGISMKNDPLQSSTTYQDKIYNHIKNYGLLETTPFPKEVLDGNIYYNEAGSLYFKELSIKIPGPFTTTAHNINNSQIVRVTGDSVNVRTSPTGTVAFKARKGELLQIAGAYRYDGSNTNHFVWYPVKKQNSSTVYYISSAYLEKFYTDVKQDGWYVDGIRYLSQLSISNGYPDGTFKPNSNVSRAEAVKMIGVALSLDGTLKKTIFPDVKPEMYASGYIDATYKLDIVNGYPDGTFKPEKSITRGEMAFIMKKAFNYPDSYKKAFSDVPSNKFYYSAVNALKEAAVLEGYEDGTFRPDQPITRAEFATLLANQLN</sequence>
<dbReference type="InterPro" id="IPR023346">
    <property type="entry name" value="Lysozyme-like_dom_sf"/>
</dbReference>
<feature type="compositionally biased region" description="Polar residues" evidence="2">
    <location>
        <begin position="170"/>
        <end position="193"/>
    </location>
</feature>
<evidence type="ECO:0000313" key="5">
    <source>
        <dbReference type="EMBL" id="RBP91542.1"/>
    </source>
</evidence>
<evidence type="ECO:0000313" key="6">
    <source>
        <dbReference type="Proteomes" id="UP000252731"/>
    </source>
</evidence>
<dbReference type="EMBL" id="QNSF01000008">
    <property type="protein sequence ID" value="RBP91542.1"/>
    <property type="molecule type" value="Genomic_DNA"/>
</dbReference>
<evidence type="ECO:0000256" key="2">
    <source>
        <dbReference type="SAM" id="MobiDB-lite"/>
    </source>
</evidence>
<dbReference type="RefSeq" id="WP_113883848.1">
    <property type="nucleotide sequence ID" value="NZ_QNSF01000008.1"/>
</dbReference>
<dbReference type="Proteomes" id="UP000252731">
    <property type="component" value="Unassembled WGS sequence"/>
</dbReference>
<name>A0A366JVQ2_CYTFI</name>
<gene>
    <name evidence="5" type="ORF">DFO70_108334</name>
</gene>
<dbReference type="Gene3D" id="1.10.530.10">
    <property type="match status" value="1"/>
</dbReference>
<reference evidence="5 6" key="1">
    <citation type="submission" date="2018-06" db="EMBL/GenBank/DDBJ databases">
        <title>Freshwater and sediment microbial communities from various areas in North America, analyzing microbe dynamics in response to fracking.</title>
        <authorList>
            <person name="Lamendella R."/>
        </authorList>
    </citation>
    <scope>NUCLEOTIDE SEQUENCE [LARGE SCALE GENOMIC DNA]</scope>
    <source>
        <strain evidence="5 6">14_TX</strain>
    </source>
</reference>
<evidence type="ECO:0000256" key="1">
    <source>
        <dbReference type="ARBA" id="ARBA00022729"/>
    </source>
</evidence>
<keyword evidence="6" id="KW-1185">Reference proteome</keyword>
<feature type="region of interest" description="Disordered" evidence="2">
    <location>
        <begin position="170"/>
        <end position="199"/>
    </location>
</feature>